<dbReference type="PROSITE" id="PS00018">
    <property type="entry name" value="EF_HAND_1"/>
    <property type="match status" value="1"/>
</dbReference>
<feature type="domain" description="EF-hand" evidence="2">
    <location>
        <begin position="19"/>
        <end position="54"/>
    </location>
</feature>
<protein>
    <submittedName>
        <fullName evidence="3">EF-hand domain-containing protein</fullName>
    </submittedName>
</protein>
<feature type="chain" id="PRO_5047429771" evidence="1">
    <location>
        <begin position="22"/>
        <end position="78"/>
    </location>
</feature>
<dbReference type="RefSeq" id="WP_255854557.1">
    <property type="nucleotide sequence ID" value="NZ_CP073347.1"/>
</dbReference>
<sequence>MRTLTATLGAALLTTCATLHADPVQTLFQELDVDNDGKLSWQESSAYADLKTYFTSLDANQDGYLTPFEFGVQQRSQS</sequence>
<dbReference type="Pfam" id="PF13202">
    <property type="entry name" value="EF-hand_5"/>
    <property type="match status" value="1"/>
</dbReference>
<dbReference type="Proteomes" id="UP001058461">
    <property type="component" value="Chromosome"/>
</dbReference>
<dbReference type="InterPro" id="IPR018247">
    <property type="entry name" value="EF_Hand_1_Ca_BS"/>
</dbReference>
<evidence type="ECO:0000259" key="2">
    <source>
        <dbReference type="PROSITE" id="PS50222"/>
    </source>
</evidence>
<accession>A0ABY5HNJ8</accession>
<feature type="signal peptide" evidence="1">
    <location>
        <begin position="1"/>
        <end position="21"/>
    </location>
</feature>
<dbReference type="SUPFAM" id="SSF47473">
    <property type="entry name" value="EF-hand"/>
    <property type="match status" value="1"/>
</dbReference>
<keyword evidence="1" id="KW-0732">Signal</keyword>
<keyword evidence="4" id="KW-1185">Reference proteome</keyword>
<reference evidence="3" key="1">
    <citation type="submission" date="2021-04" db="EMBL/GenBank/DDBJ databases">
        <title>Oceanospirillales bacteria with DddD are important DMSP degraders in coastal seawater.</title>
        <authorList>
            <person name="Liu J."/>
        </authorList>
    </citation>
    <scope>NUCLEOTIDE SEQUENCE</scope>
    <source>
        <strain evidence="3">D13-1</strain>
    </source>
</reference>
<dbReference type="Pfam" id="PF13833">
    <property type="entry name" value="EF-hand_8"/>
    <property type="match status" value="1"/>
</dbReference>
<name>A0ABY5HNJ8_9GAMM</name>
<dbReference type="InterPro" id="IPR011992">
    <property type="entry name" value="EF-hand-dom_pair"/>
</dbReference>
<evidence type="ECO:0000313" key="4">
    <source>
        <dbReference type="Proteomes" id="UP001058461"/>
    </source>
</evidence>
<organism evidence="3 4">
    <name type="scientific">Marinobacterium rhizophilum</name>
    <dbReference type="NCBI Taxonomy" id="420402"/>
    <lineage>
        <taxon>Bacteria</taxon>
        <taxon>Pseudomonadati</taxon>
        <taxon>Pseudomonadota</taxon>
        <taxon>Gammaproteobacteria</taxon>
        <taxon>Oceanospirillales</taxon>
        <taxon>Oceanospirillaceae</taxon>
        <taxon>Marinobacterium</taxon>
    </lineage>
</organism>
<dbReference type="EMBL" id="CP073347">
    <property type="protein sequence ID" value="UTW12471.1"/>
    <property type="molecule type" value="Genomic_DNA"/>
</dbReference>
<dbReference type="PROSITE" id="PS50222">
    <property type="entry name" value="EF_HAND_2"/>
    <property type="match status" value="1"/>
</dbReference>
<evidence type="ECO:0000256" key="1">
    <source>
        <dbReference type="SAM" id="SignalP"/>
    </source>
</evidence>
<dbReference type="Gene3D" id="1.10.238.10">
    <property type="entry name" value="EF-hand"/>
    <property type="match status" value="1"/>
</dbReference>
<evidence type="ECO:0000313" key="3">
    <source>
        <dbReference type="EMBL" id="UTW12471.1"/>
    </source>
</evidence>
<gene>
    <name evidence="3" type="ORF">KDW95_01950</name>
</gene>
<dbReference type="InterPro" id="IPR002048">
    <property type="entry name" value="EF_hand_dom"/>
</dbReference>
<proteinExistence type="predicted"/>